<dbReference type="InterPro" id="IPR006068">
    <property type="entry name" value="ATPase_P-typ_cation-transptr_C"/>
</dbReference>
<keyword evidence="1" id="KW-0812">Transmembrane</keyword>
<reference evidence="3" key="1">
    <citation type="submission" date="2023-05" db="EMBL/GenBank/DDBJ databases">
        <authorList>
            <person name="Stuckert A."/>
        </authorList>
    </citation>
    <scope>NUCLEOTIDE SEQUENCE</scope>
</reference>
<sequence length="94" mass="11312">MMNTLIRKTRKNTLFTRNFFRNKMIFLGLLSQVGIGLFMCYIPGMDEALHFMNIRVQYWFVGIEYTILILVYDEIRKLLIRRFPGSGVEEELYY</sequence>
<feature type="transmembrane region" description="Helical" evidence="1">
    <location>
        <begin position="56"/>
        <end position="72"/>
    </location>
</feature>
<dbReference type="PANTHER" id="PTHR43294">
    <property type="entry name" value="SODIUM/POTASSIUM-TRANSPORTING ATPASE SUBUNIT ALPHA"/>
    <property type="match status" value="1"/>
</dbReference>
<proteinExistence type="predicted"/>
<name>A0ABN9G541_9NEOB</name>
<dbReference type="Proteomes" id="UP001162483">
    <property type="component" value="Unassembled WGS sequence"/>
</dbReference>
<gene>
    <name evidence="3" type="ORF">SPARVUS_LOCUS13466798</name>
</gene>
<feature type="domain" description="Cation-transporting P-type ATPase C-terminal" evidence="2">
    <location>
        <begin position="1"/>
        <end position="79"/>
    </location>
</feature>
<keyword evidence="4" id="KW-1185">Reference proteome</keyword>
<evidence type="ECO:0000256" key="1">
    <source>
        <dbReference type="SAM" id="Phobius"/>
    </source>
</evidence>
<organism evidence="3 4">
    <name type="scientific">Staurois parvus</name>
    <dbReference type="NCBI Taxonomy" id="386267"/>
    <lineage>
        <taxon>Eukaryota</taxon>
        <taxon>Metazoa</taxon>
        <taxon>Chordata</taxon>
        <taxon>Craniata</taxon>
        <taxon>Vertebrata</taxon>
        <taxon>Euteleostomi</taxon>
        <taxon>Amphibia</taxon>
        <taxon>Batrachia</taxon>
        <taxon>Anura</taxon>
        <taxon>Neobatrachia</taxon>
        <taxon>Ranoidea</taxon>
        <taxon>Ranidae</taxon>
        <taxon>Staurois</taxon>
    </lineage>
</organism>
<keyword evidence="1" id="KW-1133">Transmembrane helix</keyword>
<feature type="transmembrane region" description="Helical" evidence="1">
    <location>
        <begin position="24"/>
        <end position="44"/>
    </location>
</feature>
<dbReference type="Gene3D" id="1.20.1110.10">
    <property type="entry name" value="Calcium-transporting ATPase, transmembrane domain"/>
    <property type="match status" value="1"/>
</dbReference>
<evidence type="ECO:0000259" key="2">
    <source>
        <dbReference type="Pfam" id="PF00689"/>
    </source>
</evidence>
<dbReference type="InterPro" id="IPR023298">
    <property type="entry name" value="ATPase_P-typ_TM_dom_sf"/>
</dbReference>
<accession>A0ABN9G541</accession>
<dbReference type="InterPro" id="IPR050510">
    <property type="entry name" value="Cation_transp_ATPase_P-type"/>
</dbReference>
<dbReference type="EMBL" id="CATNWA010017976">
    <property type="protein sequence ID" value="CAI9604483.1"/>
    <property type="molecule type" value="Genomic_DNA"/>
</dbReference>
<dbReference type="SUPFAM" id="SSF81665">
    <property type="entry name" value="Calcium ATPase, transmembrane domain M"/>
    <property type="match status" value="1"/>
</dbReference>
<comment type="caution">
    <text evidence="3">The sequence shown here is derived from an EMBL/GenBank/DDBJ whole genome shotgun (WGS) entry which is preliminary data.</text>
</comment>
<dbReference type="PANTHER" id="PTHR43294:SF23">
    <property type="entry name" value="SODIUM_POTASSIUM-TRANSPORTING ATPASE SUBUNIT ALPHA"/>
    <property type="match status" value="1"/>
</dbReference>
<dbReference type="Pfam" id="PF00689">
    <property type="entry name" value="Cation_ATPase_C"/>
    <property type="match status" value="1"/>
</dbReference>
<evidence type="ECO:0000313" key="4">
    <source>
        <dbReference type="Proteomes" id="UP001162483"/>
    </source>
</evidence>
<keyword evidence="1" id="KW-0472">Membrane</keyword>
<evidence type="ECO:0000313" key="3">
    <source>
        <dbReference type="EMBL" id="CAI9604483.1"/>
    </source>
</evidence>
<protein>
    <recommendedName>
        <fullName evidence="2">Cation-transporting P-type ATPase C-terminal domain-containing protein</fullName>
    </recommendedName>
</protein>